<dbReference type="InterPro" id="IPR049052">
    <property type="entry name" value="nSTAND1"/>
</dbReference>
<dbReference type="SUPFAM" id="SSF52540">
    <property type="entry name" value="P-loop containing nucleoside triphosphate hydrolases"/>
    <property type="match status" value="1"/>
</dbReference>
<evidence type="ECO:0000259" key="2">
    <source>
        <dbReference type="Pfam" id="PF20703"/>
    </source>
</evidence>
<dbReference type="EMBL" id="CAVNYO010000169">
    <property type="protein sequence ID" value="CAK5270868.1"/>
    <property type="molecule type" value="Genomic_DNA"/>
</dbReference>
<feature type="region of interest" description="Disordered" evidence="1">
    <location>
        <begin position="177"/>
        <end position="201"/>
    </location>
</feature>
<dbReference type="PANTHER" id="PTHR47691">
    <property type="entry name" value="REGULATOR-RELATED"/>
    <property type="match status" value="1"/>
</dbReference>
<dbReference type="Gene3D" id="3.40.50.300">
    <property type="entry name" value="P-loop containing nucleotide triphosphate hydrolases"/>
    <property type="match status" value="1"/>
</dbReference>
<dbReference type="InterPro" id="IPR036537">
    <property type="entry name" value="Adaptor_Cbl_N_dom_sf"/>
</dbReference>
<protein>
    <recommendedName>
        <fullName evidence="2">Novel STAND NTPase 1 domain-containing protein</fullName>
    </recommendedName>
</protein>
<evidence type="ECO:0000313" key="4">
    <source>
        <dbReference type="Proteomes" id="UP001295794"/>
    </source>
</evidence>
<dbReference type="InterPro" id="IPR059179">
    <property type="entry name" value="MLKL-like_MCAfunc"/>
</dbReference>
<dbReference type="PANTHER" id="PTHR47691:SF3">
    <property type="entry name" value="HTH-TYPE TRANSCRIPTIONAL REGULATOR RV0890C-RELATED"/>
    <property type="match status" value="1"/>
</dbReference>
<dbReference type="AlphaFoldDB" id="A0AAD2H7D8"/>
<dbReference type="Proteomes" id="UP001295794">
    <property type="component" value="Unassembled WGS sequence"/>
</dbReference>
<proteinExistence type="predicted"/>
<organism evidence="3 4">
    <name type="scientific">Mycena citricolor</name>
    <dbReference type="NCBI Taxonomy" id="2018698"/>
    <lineage>
        <taxon>Eukaryota</taxon>
        <taxon>Fungi</taxon>
        <taxon>Dikarya</taxon>
        <taxon>Basidiomycota</taxon>
        <taxon>Agaricomycotina</taxon>
        <taxon>Agaricomycetes</taxon>
        <taxon>Agaricomycetidae</taxon>
        <taxon>Agaricales</taxon>
        <taxon>Marasmiineae</taxon>
        <taxon>Mycenaceae</taxon>
        <taxon>Mycena</taxon>
    </lineage>
</organism>
<reference evidence="3" key="1">
    <citation type="submission" date="2023-11" db="EMBL/GenBank/DDBJ databases">
        <authorList>
            <person name="De Vega J J."/>
            <person name="De Vega J J."/>
        </authorList>
    </citation>
    <scope>NUCLEOTIDE SEQUENCE</scope>
</reference>
<keyword evidence="4" id="KW-1185">Reference proteome</keyword>
<accession>A0AAD2H7D8</accession>
<dbReference type="GO" id="GO:0007166">
    <property type="term" value="P:cell surface receptor signaling pathway"/>
    <property type="evidence" value="ECO:0007669"/>
    <property type="project" value="InterPro"/>
</dbReference>
<evidence type="ECO:0000256" key="1">
    <source>
        <dbReference type="SAM" id="MobiDB-lite"/>
    </source>
</evidence>
<evidence type="ECO:0000313" key="3">
    <source>
        <dbReference type="EMBL" id="CAK5270868.1"/>
    </source>
</evidence>
<comment type="caution">
    <text evidence="3">The sequence shown here is derived from an EMBL/GenBank/DDBJ whole genome shotgun (WGS) entry which is preliminary data.</text>
</comment>
<sequence>MPLALRRASKKDRALQYGAVACAFLKDVGNASNQPYLQVMASVALVIMETVLRVQNNKDACERMTERAYELVCAVVNICCDSETELSPAIIRSIVQFTETLEKILTFVRSQVRGGLWRQVFHSMDDAALITDCNAGLKHALDVFGVQSGIIAAMTMAEMQKDATLRHEELVAILKEKRSKRNPARADDAAPLDESPRKRRPANIEVPSGIISMLPASPKIFYGREAELKHVVEAITASQPARVSICGPEGIGKTAIALTASHHPKVSAIFGSRRFFIECAGANNPKHLVAGISQCLGLQGASRKRVIRYLVSLAAEKMPILLVLDGLETVWKPHKHRDDVEDFLSLLVDIKELTLIVTIRGSERPRQVLWTRPFLRTLDPLNDSAARDTFLDISDVSPDDDSLTELLSFTENNPAVLTRLAGLASFEGCPSLVARWHAEGPALLLDQKNCVVSGPTGISDGPTDEPEEMDADCDQITRVGSQSSVRSGSFGDDNVEAIDSTITILEGPLTEEPEDFEMTTSIPARSSDTTTRAGSVVSPKSSVFFAEPMVDERDEWWDGEMTRSGTPVDDKAQMLRYLIEDLTPLLRKHQRTPSIESLLFSIDRDDVLVEITAN</sequence>
<name>A0AAD2H7D8_9AGAR</name>
<feature type="domain" description="Novel STAND NTPase 1" evidence="2">
    <location>
        <begin position="217"/>
        <end position="361"/>
    </location>
</feature>
<dbReference type="Gene3D" id="1.20.930.20">
    <property type="entry name" value="Adaptor protein Cbl, N-terminal domain"/>
    <property type="match status" value="1"/>
</dbReference>
<dbReference type="CDD" id="cd21037">
    <property type="entry name" value="MLKL_NTD"/>
    <property type="match status" value="1"/>
</dbReference>
<dbReference type="InterPro" id="IPR027417">
    <property type="entry name" value="P-loop_NTPase"/>
</dbReference>
<gene>
    <name evidence="3" type="ORF">MYCIT1_LOCUS15626</name>
</gene>
<dbReference type="Pfam" id="PF20703">
    <property type="entry name" value="nSTAND1"/>
    <property type="match status" value="1"/>
</dbReference>